<name>A0ABD3W4P4_SINWO</name>
<evidence type="ECO:0000313" key="3">
    <source>
        <dbReference type="EMBL" id="KAL3868500.1"/>
    </source>
</evidence>
<evidence type="ECO:0000313" key="4">
    <source>
        <dbReference type="Proteomes" id="UP001634394"/>
    </source>
</evidence>
<keyword evidence="4" id="KW-1185">Reference proteome</keyword>
<dbReference type="Gene3D" id="1.25.40.10">
    <property type="entry name" value="Tetratricopeptide repeat domain"/>
    <property type="match status" value="2"/>
</dbReference>
<evidence type="ECO:0000256" key="2">
    <source>
        <dbReference type="PROSITE-ProRule" id="PRU00339"/>
    </source>
</evidence>
<comment type="caution">
    <text evidence="3">The sequence shown here is derived from an EMBL/GenBank/DDBJ whole genome shotgun (WGS) entry which is preliminary data.</text>
</comment>
<dbReference type="SMART" id="SM00028">
    <property type="entry name" value="TPR"/>
    <property type="match status" value="3"/>
</dbReference>
<gene>
    <name evidence="3" type="ORF">ACJMK2_041301</name>
</gene>
<dbReference type="InterPro" id="IPR051966">
    <property type="entry name" value="RPAP3"/>
</dbReference>
<organism evidence="3 4">
    <name type="scientific">Sinanodonta woodiana</name>
    <name type="common">Chinese pond mussel</name>
    <name type="synonym">Anodonta woodiana</name>
    <dbReference type="NCBI Taxonomy" id="1069815"/>
    <lineage>
        <taxon>Eukaryota</taxon>
        <taxon>Metazoa</taxon>
        <taxon>Spiralia</taxon>
        <taxon>Lophotrochozoa</taxon>
        <taxon>Mollusca</taxon>
        <taxon>Bivalvia</taxon>
        <taxon>Autobranchia</taxon>
        <taxon>Heteroconchia</taxon>
        <taxon>Palaeoheterodonta</taxon>
        <taxon>Unionida</taxon>
        <taxon>Unionoidea</taxon>
        <taxon>Unionidae</taxon>
        <taxon>Unioninae</taxon>
        <taxon>Sinanodonta</taxon>
    </lineage>
</organism>
<dbReference type="SUPFAM" id="SSF48452">
    <property type="entry name" value="TPR-like"/>
    <property type="match status" value="2"/>
</dbReference>
<dbReference type="EMBL" id="JBJQND010000008">
    <property type="protein sequence ID" value="KAL3868500.1"/>
    <property type="molecule type" value="Genomic_DNA"/>
</dbReference>
<dbReference type="InterPro" id="IPR011990">
    <property type="entry name" value="TPR-like_helical_dom_sf"/>
</dbReference>
<feature type="repeat" description="TPR" evidence="2">
    <location>
        <begin position="116"/>
        <end position="149"/>
    </location>
</feature>
<reference evidence="3 4" key="1">
    <citation type="submission" date="2024-11" db="EMBL/GenBank/DDBJ databases">
        <title>Chromosome-level genome assembly of the freshwater bivalve Anodonta woodiana.</title>
        <authorList>
            <person name="Chen X."/>
        </authorList>
    </citation>
    <scope>NUCLEOTIDE SEQUENCE [LARGE SCALE GENOMIC DNA]</scope>
    <source>
        <strain evidence="3">MN2024</strain>
        <tissue evidence="3">Gills</tissue>
    </source>
</reference>
<dbReference type="Proteomes" id="UP001634394">
    <property type="component" value="Unassembled WGS sequence"/>
</dbReference>
<dbReference type="InterPro" id="IPR019734">
    <property type="entry name" value="TPR_rpt"/>
</dbReference>
<dbReference type="PANTHER" id="PTHR46423:SF1">
    <property type="entry name" value="RNA POLYMERASE II-ASSOCIATED PROTEIN 3"/>
    <property type="match status" value="1"/>
</dbReference>
<keyword evidence="1 2" id="KW-0802">TPR repeat</keyword>
<accession>A0ABD3W4P4</accession>
<protein>
    <recommendedName>
        <fullName evidence="5">Tetratricopeptide repeat protein</fullName>
    </recommendedName>
</protein>
<evidence type="ECO:0000256" key="1">
    <source>
        <dbReference type="ARBA" id="ARBA00022803"/>
    </source>
</evidence>
<evidence type="ECO:0008006" key="5">
    <source>
        <dbReference type="Google" id="ProtNLM"/>
    </source>
</evidence>
<sequence length="205" mass="22973">MDLKIADYTTVIKTASVALTLDPNDTKALLRRCLAFEKLGLLERALKDASGLDTSNAITNKIITRLKSTKEKQTPHDYHVLKDRGNVFYGAEQYDLALEAYKETIGLQDLDVAERAILHNNMAQCYLKQSNYEAAVTEATSALSLIPDLKKALYRRCLAYEKLGLLEKALADASRLDPDSSTTKEVILRLEAMFTEHEVYVDRDG</sequence>
<dbReference type="AlphaFoldDB" id="A0ABD3W4P4"/>
<proteinExistence type="predicted"/>
<dbReference type="PROSITE" id="PS50005">
    <property type="entry name" value="TPR"/>
    <property type="match status" value="1"/>
</dbReference>
<dbReference type="PANTHER" id="PTHR46423">
    <property type="entry name" value="RNA POLYMERASE II-ASSOCIATED PROTEIN 3"/>
    <property type="match status" value="1"/>
</dbReference>